<keyword evidence="2" id="KW-0812">Transmembrane</keyword>
<evidence type="ECO:0000256" key="2">
    <source>
        <dbReference type="SAM" id="Phobius"/>
    </source>
</evidence>
<accession>A0A177VJ07</accession>
<dbReference type="Proteomes" id="UP000077671">
    <property type="component" value="Unassembled WGS sequence"/>
</dbReference>
<comment type="caution">
    <text evidence="4">The sequence shown here is derived from an EMBL/GenBank/DDBJ whole genome shotgun (WGS) entry which is preliminary data.</text>
</comment>
<dbReference type="Proteomes" id="UP000836402">
    <property type="component" value="Unassembled WGS sequence"/>
</dbReference>
<feature type="region of interest" description="Disordered" evidence="1">
    <location>
        <begin position="60"/>
        <end position="83"/>
    </location>
</feature>
<evidence type="ECO:0000313" key="5">
    <source>
        <dbReference type="Proteomes" id="UP000077671"/>
    </source>
</evidence>
<feature type="transmembrane region" description="Helical" evidence="2">
    <location>
        <begin position="12"/>
        <end position="30"/>
    </location>
</feature>
<name>A0A177VJ07_9BASI</name>
<reference evidence="3" key="3">
    <citation type="submission" date="2020-10" db="EMBL/GenBank/DDBJ databases">
        <authorList>
            <person name="Sedaghatjoo S."/>
        </authorList>
    </citation>
    <scope>NUCLEOTIDE SEQUENCE</scope>
    <source>
        <strain evidence="3">AZH3</strain>
    </source>
</reference>
<proteinExistence type="predicted"/>
<evidence type="ECO:0000256" key="1">
    <source>
        <dbReference type="SAM" id="MobiDB-lite"/>
    </source>
</evidence>
<evidence type="ECO:0000313" key="3">
    <source>
        <dbReference type="EMBL" id="CAD6945311.1"/>
    </source>
</evidence>
<keyword evidence="6" id="KW-1185">Reference proteome</keyword>
<organism evidence="4 5">
    <name type="scientific">Tilletia caries</name>
    <name type="common">wheat bunt fungus</name>
    <dbReference type="NCBI Taxonomy" id="13290"/>
    <lineage>
        <taxon>Eukaryota</taxon>
        <taxon>Fungi</taxon>
        <taxon>Dikarya</taxon>
        <taxon>Basidiomycota</taxon>
        <taxon>Ustilaginomycotina</taxon>
        <taxon>Exobasidiomycetes</taxon>
        <taxon>Tilletiales</taxon>
        <taxon>Tilletiaceae</taxon>
        <taxon>Tilletia</taxon>
    </lineage>
</organism>
<reference evidence="4" key="1">
    <citation type="submission" date="2016-04" db="EMBL/GenBank/DDBJ databases">
        <authorList>
            <person name="Nguyen H.D."/>
            <person name="Kesanakurti P."/>
            <person name="Cullis J."/>
            <person name="Levesque C.A."/>
            <person name="Hambleton S."/>
        </authorList>
    </citation>
    <scope>NUCLEOTIDE SEQUENCE</scope>
    <source>
        <strain evidence="4">DAOMC 238032</strain>
    </source>
</reference>
<evidence type="ECO:0000313" key="6">
    <source>
        <dbReference type="Proteomes" id="UP000836402"/>
    </source>
</evidence>
<keyword evidence="2" id="KW-1133">Transmembrane helix</keyword>
<protein>
    <submittedName>
        <fullName evidence="4">Uncharacterized protein</fullName>
    </submittedName>
</protein>
<reference evidence="4" key="2">
    <citation type="journal article" date="2019" name="IMA Fungus">
        <title>Genome sequencing and comparison of five Tilletia species to identify candidate genes for the detection of regulated species infecting wheat.</title>
        <authorList>
            <person name="Nguyen H.D.T."/>
            <person name="Sultana T."/>
            <person name="Kesanakurti P."/>
            <person name="Hambleton S."/>
        </authorList>
    </citation>
    <scope>NUCLEOTIDE SEQUENCE</scope>
    <source>
        <strain evidence="4">DAOMC 238032</strain>
    </source>
</reference>
<keyword evidence="2" id="KW-0472">Membrane</keyword>
<dbReference type="AlphaFoldDB" id="A0A177VJ07"/>
<evidence type="ECO:0000313" key="4">
    <source>
        <dbReference type="EMBL" id="KAE8265170.1"/>
    </source>
</evidence>
<gene>
    <name evidence="4" type="ORF">A4X03_0g437</name>
    <name evidence="3" type="ORF">JKIAZH3_G3982</name>
</gene>
<sequence>MLTQTSTPQGPFNIGSALALLSAATIFLFVPNVGEDSMLIEDIEFKRYLEANGFDTSTMGIEASKSSVETGVPQSPASEVETS</sequence>
<dbReference type="EMBL" id="CAJHJG010004856">
    <property type="protein sequence ID" value="CAD6945311.1"/>
    <property type="molecule type" value="Genomic_DNA"/>
</dbReference>
<dbReference type="EMBL" id="LWDD02000025">
    <property type="protein sequence ID" value="KAE8265170.1"/>
    <property type="molecule type" value="Genomic_DNA"/>
</dbReference>